<keyword evidence="2" id="KW-1185">Reference proteome</keyword>
<reference evidence="1" key="1">
    <citation type="submission" date="2020-04" db="EMBL/GenBank/DDBJ databases">
        <title>Draft genome resource of the tomato pathogen Pseudocercospora fuligena.</title>
        <authorList>
            <person name="Zaccaron A."/>
        </authorList>
    </citation>
    <scope>NUCLEOTIDE SEQUENCE</scope>
    <source>
        <strain evidence="1">PF001</strain>
    </source>
</reference>
<evidence type="ECO:0000313" key="2">
    <source>
        <dbReference type="Proteomes" id="UP000660729"/>
    </source>
</evidence>
<dbReference type="AlphaFoldDB" id="A0A8H6VMY3"/>
<name>A0A8H6VMY3_9PEZI</name>
<accession>A0A8H6VMY3</accession>
<sequence length="227" mass="27074">MEPDISPECNFDGAVTIEENPAEKKERDMPAKSPFFDIPLAIRKRIYTFAGLVDTTHQLRVCYGKHKDRLECSIPATFATLTKVSKRTRAEVSKLFFKRNEFSILDCRHELVTRQNCVCPVILPQMRRFSVYVHYYIRAKVWKERGYWKAKLVVPETVKEEWSVNTGGEFYPPRELEMFMYEGEKALDVFRREVAREDGWTEKAFEKLVEEMDEIEQWVDRQCWYYR</sequence>
<gene>
    <name evidence="1" type="ORF">HII31_02598</name>
</gene>
<organism evidence="1 2">
    <name type="scientific">Pseudocercospora fuligena</name>
    <dbReference type="NCBI Taxonomy" id="685502"/>
    <lineage>
        <taxon>Eukaryota</taxon>
        <taxon>Fungi</taxon>
        <taxon>Dikarya</taxon>
        <taxon>Ascomycota</taxon>
        <taxon>Pezizomycotina</taxon>
        <taxon>Dothideomycetes</taxon>
        <taxon>Dothideomycetidae</taxon>
        <taxon>Mycosphaerellales</taxon>
        <taxon>Mycosphaerellaceae</taxon>
        <taxon>Pseudocercospora</taxon>
    </lineage>
</organism>
<comment type="caution">
    <text evidence="1">The sequence shown here is derived from an EMBL/GenBank/DDBJ whole genome shotgun (WGS) entry which is preliminary data.</text>
</comment>
<dbReference type="EMBL" id="JABCIY010000031">
    <property type="protein sequence ID" value="KAF7196197.1"/>
    <property type="molecule type" value="Genomic_DNA"/>
</dbReference>
<proteinExistence type="predicted"/>
<evidence type="ECO:0000313" key="1">
    <source>
        <dbReference type="EMBL" id="KAF7196197.1"/>
    </source>
</evidence>
<dbReference type="OrthoDB" id="3646373at2759"/>
<dbReference type="Proteomes" id="UP000660729">
    <property type="component" value="Unassembled WGS sequence"/>
</dbReference>
<protein>
    <submittedName>
        <fullName evidence="1">Uncharacterized protein</fullName>
    </submittedName>
</protein>